<keyword evidence="9 13" id="KW-1133">Transmembrane helix</keyword>
<protein>
    <recommendedName>
        <fullName evidence="5">Succinate dehydrogenase cytochrome b556 subunit</fullName>
    </recommendedName>
</protein>
<feature type="transmembrane region" description="Helical" evidence="13">
    <location>
        <begin position="24"/>
        <end position="44"/>
    </location>
</feature>
<evidence type="ECO:0000256" key="11">
    <source>
        <dbReference type="ARBA" id="ARBA00023136"/>
    </source>
</evidence>
<evidence type="ECO:0000256" key="3">
    <source>
        <dbReference type="ARBA" id="ARBA00004141"/>
    </source>
</evidence>
<dbReference type="NCBIfam" id="TIGR02970">
    <property type="entry name" value="succ_dehyd_cytB"/>
    <property type="match status" value="1"/>
</dbReference>
<dbReference type="InterPro" id="IPR034804">
    <property type="entry name" value="SQR/QFR_C/D"/>
</dbReference>
<dbReference type="RefSeq" id="WP_348389846.1">
    <property type="nucleotide sequence ID" value="NZ_CP134145.1"/>
</dbReference>
<dbReference type="SUPFAM" id="SSF81343">
    <property type="entry name" value="Fumarate reductase respiratory complex transmembrane subunits"/>
    <property type="match status" value="1"/>
</dbReference>
<dbReference type="EMBL" id="CP134145">
    <property type="protein sequence ID" value="WNC70707.1"/>
    <property type="molecule type" value="Genomic_DNA"/>
</dbReference>
<evidence type="ECO:0000256" key="4">
    <source>
        <dbReference type="ARBA" id="ARBA00007244"/>
    </source>
</evidence>
<keyword evidence="6" id="KW-0349">Heme</keyword>
<dbReference type="Gene3D" id="1.20.1300.10">
    <property type="entry name" value="Fumarate reductase/succinate dehydrogenase, transmembrane subunit"/>
    <property type="match status" value="1"/>
</dbReference>
<dbReference type="PANTHER" id="PTHR10978:SF5">
    <property type="entry name" value="SUCCINATE DEHYDROGENASE CYTOCHROME B560 SUBUNIT, MITOCHONDRIAL"/>
    <property type="match status" value="1"/>
</dbReference>
<sequence>MKKQRPVNLDLSTINLPAAGKASILHRVSGVMMFFAVGILIWTLSLSLSSEAGFNSVKECLDGGFFKFIMWGIISALTYHFVGGIRHLIMDLGHLEEKGSGQTSAKFVIALWIILSVVAGVWLW</sequence>
<dbReference type="Proteomes" id="UP001258994">
    <property type="component" value="Chromosome"/>
</dbReference>
<comment type="subcellular location">
    <subcellularLocation>
        <location evidence="3">Membrane</location>
        <topology evidence="3">Multi-pass membrane protein</topology>
    </subcellularLocation>
</comment>
<dbReference type="CDD" id="cd03499">
    <property type="entry name" value="SQR_TypeC_SdhC"/>
    <property type="match status" value="1"/>
</dbReference>
<evidence type="ECO:0000256" key="1">
    <source>
        <dbReference type="ARBA" id="ARBA00001971"/>
    </source>
</evidence>
<keyword evidence="10" id="KW-0408">Iron</keyword>
<keyword evidence="11 13" id="KW-0472">Membrane</keyword>
<reference evidence="15" key="1">
    <citation type="submission" date="2023-09" db="EMBL/GenBank/DDBJ databases">
        <authorList>
            <person name="Zhang C."/>
        </authorList>
    </citation>
    <scope>NUCLEOTIDE SEQUENCE [LARGE SCALE GENOMIC DNA]</scope>
    <source>
        <strain evidence="15">SQ149</strain>
    </source>
</reference>
<evidence type="ECO:0000256" key="5">
    <source>
        <dbReference type="ARBA" id="ARBA00020076"/>
    </source>
</evidence>
<gene>
    <name evidence="14" type="primary">sdhC</name>
    <name evidence="14" type="ORF">RGQ13_11255</name>
</gene>
<comment type="cofactor">
    <cofactor evidence="1">
        <name>heme</name>
        <dbReference type="ChEBI" id="CHEBI:30413"/>
    </cofactor>
</comment>
<name>A0ABY9TPK4_9GAMM</name>
<keyword evidence="15" id="KW-1185">Reference proteome</keyword>
<dbReference type="PANTHER" id="PTHR10978">
    <property type="entry name" value="SUCCINATE DEHYDROGENASE CYTOCHROME B560 SUBUNIT"/>
    <property type="match status" value="1"/>
</dbReference>
<evidence type="ECO:0000256" key="7">
    <source>
        <dbReference type="ARBA" id="ARBA00022692"/>
    </source>
</evidence>
<dbReference type="InterPro" id="IPR018495">
    <property type="entry name" value="Succ_DH_cyt_bsu_CS"/>
</dbReference>
<comment type="subunit">
    <text evidence="12">Part of an enzyme complex containing four subunits: a flavoprotein, an iron-sulfur protein, plus two membrane-anchoring proteins, SdhC and SdhD. The complex can form homotrimers.</text>
</comment>
<evidence type="ECO:0000256" key="8">
    <source>
        <dbReference type="ARBA" id="ARBA00022723"/>
    </source>
</evidence>
<comment type="function">
    <text evidence="2">Membrane-anchoring subunit of succinate dehydrogenase (SDH).</text>
</comment>
<proteinExistence type="inferred from homology"/>
<dbReference type="PROSITE" id="PS01001">
    <property type="entry name" value="SDH_CYT_2"/>
    <property type="match status" value="1"/>
</dbReference>
<evidence type="ECO:0000256" key="6">
    <source>
        <dbReference type="ARBA" id="ARBA00022617"/>
    </source>
</evidence>
<evidence type="ECO:0000256" key="12">
    <source>
        <dbReference type="ARBA" id="ARBA00025912"/>
    </source>
</evidence>
<dbReference type="PIRSF" id="PIRSF000178">
    <property type="entry name" value="SDH_cyt_b560"/>
    <property type="match status" value="1"/>
</dbReference>
<evidence type="ECO:0000313" key="14">
    <source>
        <dbReference type="EMBL" id="WNC70707.1"/>
    </source>
</evidence>
<evidence type="ECO:0000256" key="2">
    <source>
        <dbReference type="ARBA" id="ARBA00004050"/>
    </source>
</evidence>
<evidence type="ECO:0000256" key="13">
    <source>
        <dbReference type="SAM" id="Phobius"/>
    </source>
</evidence>
<comment type="similarity">
    <text evidence="4">Belongs to the cytochrome b560 family.</text>
</comment>
<dbReference type="InterPro" id="IPR000701">
    <property type="entry name" value="SuccDH_FuR_B_TM-su"/>
</dbReference>
<dbReference type="InterPro" id="IPR014314">
    <property type="entry name" value="Succ_DH_cytb556"/>
</dbReference>
<organism evidence="14 15">
    <name type="scientific">Thalassotalea psychrophila</name>
    <dbReference type="NCBI Taxonomy" id="3065647"/>
    <lineage>
        <taxon>Bacteria</taxon>
        <taxon>Pseudomonadati</taxon>
        <taxon>Pseudomonadota</taxon>
        <taxon>Gammaproteobacteria</taxon>
        <taxon>Alteromonadales</taxon>
        <taxon>Colwelliaceae</taxon>
        <taxon>Thalassotalea</taxon>
    </lineage>
</organism>
<dbReference type="Pfam" id="PF01127">
    <property type="entry name" value="Sdh_cyt"/>
    <property type="match status" value="1"/>
</dbReference>
<keyword evidence="8" id="KW-0479">Metal-binding</keyword>
<feature type="transmembrane region" description="Helical" evidence="13">
    <location>
        <begin position="64"/>
        <end position="82"/>
    </location>
</feature>
<feature type="transmembrane region" description="Helical" evidence="13">
    <location>
        <begin position="103"/>
        <end position="123"/>
    </location>
</feature>
<keyword evidence="7 13" id="KW-0812">Transmembrane</keyword>
<evidence type="ECO:0000313" key="15">
    <source>
        <dbReference type="Proteomes" id="UP001258994"/>
    </source>
</evidence>
<accession>A0ABY9TPK4</accession>
<evidence type="ECO:0000256" key="9">
    <source>
        <dbReference type="ARBA" id="ARBA00022989"/>
    </source>
</evidence>
<evidence type="ECO:0000256" key="10">
    <source>
        <dbReference type="ARBA" id="ARBA00023004"/>
    </source>
</evidence>